<dbReference type="Proteomes" id="UP001218170">
    <property type="component" value="Unassembled WGS sequence"/>
</dbReference>
<evidence type="ECO:0000313" key="4">
    <source>
        <dbReference type="Proteomes" id="UP001218170"/>
    </source>
</evidence>
<dbReference type="GO" id="GO:0016787">
    <property type="term" value="F:hydrolase activity"/>
    <property type="evidence" value="ECO:0007669"/>
    <property type="project" value="UniProtKB-KW"/>
</dbReference>
<keyword evidence="1 3" id="KW-0378">Hydrolase</keyword>
<accession>A0ABT5SGF5</accession>
<protein>
    <submittedName>
        <fullName evidence="3">Alpha/beta hydrolase fold domain-containing protein</fullName>
    </submittedName>
</protein>
<dbReference type="InterPro" id="IPR050300">
    <property type="entry name" value="GDXG_lipolytic_enzyme"/>
</dbReference>
<dbReference type="Pfam" id="PF07859">
    <property type="entry name" value="Abhydrolase_3"/>
    <property type="match status" value="2"/>
</dbReference>
<dbReference type="Gene3D" id="3.40.50.1820">
    <property type="entry name" value="alpha/beta hydrolase"/>
    <property type="match status" value="1"/>
</dbReference>
<dbReference type="InterPro" id="IPR013094">
    <property type="entry name" value="AB_hydrolase_3"/>
</dbReference>
<dbReference type="RefSeq" id="WP_274263839.1">
    <property type="nucleotide sequence ID" value="NZ_JAQZCI010000001.1"/>
</dbReference>
<evidence type="ECO:0000259" key="2">
    <source>
        <dbReference type="Pfam" id="PF07859"/>
    </source>
</evidence>
<feature type="domain" description="Alpha/beta hydrolase fold-3" evidence="2">
    <location>
        <begin position="32"/>
        <end position="73"/>
    </location>
</feature>
<dbReference type="SUPFAM" id="SSF53474">
    <property type="entry name" value="alpha/beta-Hydrolases"/>
    <property type="match status" value="1"/>
</dbReference>
<dbReference type="EMBL" id="JAQZCI010000001">
    <property type="protein sequence ID" value="MDD7961306.1"/>
    <property type="molecule type" value="Genomic_DNA"/>
</dbReference>
<sequence length="286" mass="29440">MSETTPYSAAAGLVRVYPGTASTDTGPAGTGLVWMHGGGFAYGDLDMPEADAVARSLAARGTTVVSVDYRLAPIPAGWAGADDAGPDRSEHRFPAASDDVLRAWRWAGENAERLGVSRLAIGGASAGANLAAGATLRLLGSGDPAPALVVLAYPTLLAVQPAPGLSLRAALDAHPEFDRFGPDVVRAMYENYLGRPVVGAPVAAVPGLASVDELAAFPPTFIVTSEIDELSVSAEVFAATLRTARRSVDLVVEPGTDHGHLNRPELPAAAASIDRIARRLAELSAS</sequence>
<comment type="caution">
    <text evidence="3">The sequence shown here is derived from an EMBL/GenBank/DDBJ whole genome shotgun (WGS) entry which is preliminary data.</text>
</comment>
<name>A0ABT5SGF5_9MICO</name>
<proteinExistence type="predicted"/>
<evidence type="ECO:0000256" key="1">
    <source>
        <dbReference type="ARBA" id="ARBA00022801"/>
    </source>
</evidence>
<organism evidence="3 4">
    <name type="scientific">Microbacterium thalli</name>
    <dbReference type="NCBI Taxonomy" id="3027921"/>
    <lineage>
        <taxon>Bacteria</taxon>
        <taxon>Bacillati</taxon>
        <taxon>Actinomycetota</taxon>
        <taxon>Actinomycetes</taxon>
        <taxon>Micrococcales</taxon>
        <taxon>Microbacteriaceae</taxon>
        <taxon>Microbacterium</taxon>
    </lineage>
</organism>
<reference evidence="3 4" key="1">
    <citation type="submission" date="2023-02" db="EMBL/GenBank/DDBJ databases">
        <title>Study of novel species of the Microbacterium genus.</title>
        <authorList>
            <person name="Arroyo-Herrera I."/>
            <person name="Roman-Ponce B."/>
            <person name="Vasquez-Murrieta M.S."/>
        </authorList>
    </citation>
    <scope>NUCLEOTIDE SEQUENCE [LARGE SCALE GENOMIC DNA]</scope>
    <source>
        <strain evidence="3 4">NE1TT3</strain>
    </source>
</reference>
<feature type="domain" description="Alpha/beta hydrolase fold-3" evidence="2">
    <location>
        <begin position="90"/>
        <end position="260"/>
    </location>
</feature>
<evidence type="ECO:0000313" key="3">
    <source>
        <dbReference type="EMBL" id="MDD7961306.1"/>
    </source>
</evidence>
<gene>
    <name evidence="3" type="ORF">PUW80_02955</name>
</gene>
<keyword evidence="4" id="KW-1185">Reference proteome</keyword>
<dbReference type="InterPro" id="IPR029058">
    <property type="entry name" value="AB_hydrolase_fold"/>
</dbReference>
<dbReference type="PANTHER" id="PTHR48081">
    <property type="entry name" value="AB HYDROLASE SUPERFAMILY PROTEIN C4A8.06C"/>
    <property type="match status" value="1"/>
</dbReference>